<keyword evidence="3" id="KW-0808">Transferase</keyword>
<dbReference type="GO" id="GO:0005829">
    <property type="term" value="C:cytosol"/>
    <property type="evidence" value="ECO:0007669"/>
    <property type="project" value="TreeGrafter"/>
</dbReference>
<dbReference type="Proteomes" id="UP000223559">
    <property type="component" value="Chromosome"/>
</dbReference>
<dbReference type="GO" id="GO:0008902">
    <property type="term" value="F:hydroxymethylpyrimidine kinase activity"/>
    <property type="evidence" value="ECO:0007669"/>
    <property type="project" value="TreeGrafter"/>
</dbReference>
<name>A0A2D1KLR6_9LACO</name>
<keyword evidence="1" id="KW-0784">Thiamine biosynthesis</keyword>
<dbReference type="InterPro" id="IPR029056">
    <property type="entry name" value="Ribokinase-like"/>
</dbReference>
<evidence type="ECO:0000256" key="1">
    <source>
        <dbReference type="ARBA" id="ARBA00022977"/>
    </source>
</evidence>
<dbReference type="GO" id="GO:0009228">
    <property type="term" value="P:thiamine biosynthetic process"/>
    <property type="evidence" value="ECO:0007669"/>
    <property type="project" value="UniProtKB-KW"/>
</dbReference>
<dbReference type="KEGG" id="lcy:LC20004_03810"/>
<dbReference type="InterPro" id="IPR013749">
    <property type="entry name" value="PM/HMP-P_kinase-1"/>
</dbReference>
<evidence type="ECO:0000259" key="2">
    <source>
        <dbReference type="Pfam" id="PF08543"/>
    </source>
</evidence>
<keyword evidence="4" id="KW-1185">Reference proteome</keyword>
<dbReference type="RefSeq" id="WP_010013585.1">
    <property type="nucleotide sequence ID" value="NZ_AEOS01000171.1"/>
</dbReference>
<dbReference type="PANTHER" id="PTHR20858">
    <property type="entry name" value="PHOSPHOMETHYLPYRIMIDINE KINASE"/>
    <property type="match status" value="1"/>
</dbReference>
<dbReference type="OrthoDB" id="9800808at2"/>
<evidence type="ECO:0000313" key="3">
    <source>
        <dbReference type="EMBL" id="ATO43077.1"/>
    </source>
</evidence>
<dbReference type="EMBL" id="CP017697">
    <property type="protein sequence ID" value="ATO43077.1"/>
    <property type="molecule type" value="Genomic_DNA"/>
</dbReference>
<dbReference type="Pfam" id="PF08543">
    <property type="entry name" value="Phos_pyr_kin"/>
    <property type="match status" value="1"/>
</dbReference>
<dbReference type="SUPFAM" id="SSF53613">
    <property type="entry name" value="Ribokinase-like"/>
    <property type="match status" value="1"/>
</dbReference>
<evidence type="ECO:0000313" key="4">
    <source>
        <dbReference type="Proteomes" id="UP000223559"/>
    </source>
</evidence>
<accession>A0A2D1KLR6</accession>
<reference evidence="3 4" key="1">
    <citation type="submission" date="2016-10" db="EMBL/GenBank/DDBJ databases">
        <title>The whole genome sequencing and assembly of L. cotyniformis subsp. torquens DSM 20004 strain.</title>
        <authorList>
            <person name="Park M.-K."/>
            <person name="Lee Y.-J."/>
            <person name="Yi H."/>
            <person name="Bahn Y.-S."/>
            <person name="Kim J.F."/>
            <person name="Lee D.-W."/>
        </authorList>
    </citation>
    <scope>NUCLEOTIDE SEQUENCE [LARGE SCALE GENOMIC DNA]</scope>
    <source>
        <strain evidence="3 4">DSM 20004</strain>
    </source>
</reference>
<sequence length="287" mass="31321">MIKVTPTAPLFVAQDLSAIGSLSLQVALPILAAFNIATAALPTSLLSTQTEGFNSPVAANLTTWFPAAFTHWQQQKITFSGSLLGYLGTDNIVTLIQQLLTTRPAMPVIFDPVMADQGMRYPNLAADYPQQLTQLLPLATVITPNLTEAQLLTEIPFNPAPTRKEQVRLLKALAQKLPASGYAMITGITIQQEVGCIWLVHDQLHFYGHRRLAGHFYGSGDVLTALLTGFLQCGESLATAIKYAVDGTFLALKQTEYSQRERHYGIVLSDLLIAIGHYLHTGNFITK</sequence>
<dbReference type="PANTHER" id="PTHR20858:SF17">
    <property type="entry name" value="HYDROXYMETHYLPYRIMIDINE_PHOSPHOMETHYLPYRIMIDINE KINASE THI20-RELATED"/>
    <property type="match status" value="1"/>
</dbReference>
<dbReference type="AlphaFoldDB" id="A0A2D1KLR6"/>
<organism evidence="3 4">
    <name type="scientific">Loigolactobacillus coryniformis subsp. torquens DSM 20004 = KCTC 3535</name>
    <dbReference type="NCBI Taxonomy" id="1423822"/>
    <lineage>
        <taxon>Bacteria</taxon>
        <taxon>Bacillati</taxon>
        <taxon>Bacillota</taxon>
        <taxon>Bacilli</taxon>
        <taxon>Lactobacillales</taxon>
        <taxon>Lactobacillaceae</taxon>
        <taxon>Loigolactobacillus</taxon>
    </lineage>
</organism>
<dbReference type="Gene3D" id="3.40.1190.20">
    <property type="match status" value="1"/>
</dbReference>
<dbReference type="GO" id="GO:0008972">
    <property type="term" value="F:phosphomethylpyrimidine kinase activity"/>
    <property type="evidence" value="ECO:0007669"/>
    <property type="project" value="TreeGrafter"/>
</dbReference>
<proteinExistence type="predicted"/>
<keyword evidence="3" id="KW-0418">Kinase</keyword>
<protein>
    <submittedName>
        <fullName evidence="3">Pyridoxal kinase</fullName>
    </submittedName>
</protein>
<feature type="domain" description="Pyridoxamine kinase/Phosphomethylpyrimidine kinase" evidence="2">
    <location>
        <begin position="84"/>
        <end position="253"/>
    </location>
</feature>
<gene>
    <name evidence="3" type="ORF">LC20004_03810</name>
</gene>